<reference evidence="1 2" key="1">
    <citation type="journal article" date="2018" name="Nat. Biotechnol.">
        <title>A standardized bacterial taxonomy based on genome phylogeny substantially revises the tree of life.</title>
        <authorList>
            <person name="Parks D.H."/>
            <person name="Chuvochina M."/>
            <person name="Waite D.W."/>
            <person name="Rinke C."/>
            <person name="Skarshewski A."/>
            <person name="Chaumeil P.A."/>
            <person name="Hugenholtz P."/>
        </authorList>
    </citation>
    <scope>NUCLEOTIDE SEQUENCE [LARGE SCALE GENOMIC DNA]</scope>
    <source>
        <strain evidence="1">UBA10227</strain>
    </source>
</reference>
<proteinExistence type="predicted"/>
<accession>A0A3D6BWT0</accession>
<dbReference type="EMBL" id="DPRK01000270">
    <property type="protein sequence ID" value="HCY83157.1"/>
    <property type="molecule type" value="Genomic_DNA"/>
</dbReference>
<gene>
    <name evidence="1" type="ORF">DHV22_16920</name>
</gene>
<evidence type="ECO:0008006" key="3">
    <source>
        <dbReference type="Google" id="ProtNLM"/>
    </source>
</evidence>
<evidence type="ECO:0000313" key="2">
    <source>
        <dbReference type="Proteomes" id="UP000263268"/>
    </source>
</evidence>
<dbReference type="Proteomes" id="UP000263268">
    <property type="component" value="Unassembled WGS sequence"/>
</dbReference>
<sequence length="224" mass="25602">MTKETAILDLTKLTEADKAELMAQLEAETKAKKQKQKDDRKAYKELTHEFVERNIDNLLNHNDITGILIEKLFKDYQPVRELKQEVYGHDHQDSYTSTLPDGSASITIGHNVSIKFDGTEASGVNKIKEFIKSLSDGNNNQNTIKLAKAVDTFLKINPKTGMLNPSKIIELSKLRDEFNDERFDDGLDIIFNAQIRTQNSMYVSGWKFLEVDGLRKKLTFRFSV</sequence>
<protein>
    <recommendedName>
        <fullName evidence="3">DUF3164 domain-containing protein</fullName>
    </recommendedName>
</protein>
<organism evidence="1 2">
    <name type="scientific">Xanthomarina gelatinilytica</name>
    <dbReference type="NCBI Taxonomy" id="1137281"/>
    <lineage>
        <taxon>Bacteria</taxon>
        <taxon>Pseudomonadati</taxon>
        <taxon>Bacteroidota</taxon>
        <taxon>Flavobacteriia</taxon>
        <taxon>Flavobacteriales</taxon>
        <taxon>Flavobacteriaceae</taxon>
        <taxon>Xanthomarina</taxon>
    </lineage>
</organism>
<dbReference type="AlphaFoldDB" id="A0A3D6BWT0"/>
<evidence type="ECO:0000313" key="1">
    <source>
        <dbReference type="EMBL" id="HCY83157.1"/>
    </source>
</evidence>
<comment type="caution">
    <text evidence="1">The sequence shown here is derived from an EMBL/GenBank/DDBJ whole genome shotgun (WGS) entry which is preliminary data.</text>
</comment>
<name>A0A3D6BWT0_9FLAO</name>